<organism evidence="8 9">
    <name type="scientific">Cryptococcus deneoformans (strain JEC21 / ATCC MYA-565)</name>
    <name type="common">Cryptococcus neoformans var. neoformans serotype D</name>
    <dbReference type="NCBI Taxonomy" id="214684"/>
    <lineage>
        <taxon>Eukaryota</taxon>
        <taxon>Fungi</taxon>
        <taxon>Dikarya</taxon>
        <taxon>Basidiomycota</taxon>
        <taxon>Agaricomycotina</taxon>
        <taxon>Tremellomycetes</taxon>
        <taxon>Tremellales</taxon>
        <taxon>Cryptococcaceae</taxon>
        <taxon>Cryptococcus</taxon>
        <taxon>Cryptococcus neoformans species complex</taxon>
    </lineage>
</organism>
<keyword evidence="1 5" id="KW-0479">Metal-binding</keyword>
<dbReference type="OrthoDB" id="411372at2759"/>
<feature type="compositionally biased region" description="Acidic residues" evidence="6">
    <location>
        <begin position="911"/>
        <end position="922"/>
    </location>
</feature>
<dbReference type="PaxDb" id="214684-Q5KCP1"/>
<feature type="zinc finger region" description="C3H1-type" evidence="5">
    <location>
        <begin position="797"/>
        <end position="825"/>
    </location>
</feature>
<evidence type="ECO:0000256" key="1">
    <source>
        <dbReference type="ARBA" id="ARBA00022723"/>
    </source>
</evidence>
<dbReference type="HOGENOM" id="CLU_306532_0_0_1"/>
<feature type="region of interest" description="Disordered" evidence="6">
    <location>
        <begin position="1"/>
        <end position="50"/>
    </location>
</feature>
<dbReference type="GeneID" id="3259249"/>
<evidence type="ECO:0000256" key="5">
    <source>
        <dbReference type="PROSITE-ProRule" id="PRU00723"/>
    </source>
</evidence>
<feature type="region of interest" description="Disordered" evidence="6">
    <location>
        <begin position="905"/>
        <end position="943"/>
    </location>
</feature>
<dbReference type="VEuPathDB" id="FungiDB:CNH01750"/>
<feature type="domain" description="C3H1-type" evidence="7">
    <location>
        <begin position="744"/>
        <end position="771"/>
    </location>
</feature>
<evidence type="ECO:0000313" key="9">
    <source>
        <dbReference type="Proteomes" id="UP000002149"/>
    </source>
</evidence>
<reference evidence="8 9" key="1">
    <citation type="journal article" date="2005" name="Science">
        <title>The genome of the basidiomycetous yeast and human pathogen Cryptococcus neoformans.</title>
        <authorList>
            <person name="Loftus B.J."/>
            <person name="Fung E."/>
            <person name="Roncaglia P."/>
            <person name="Rowley D."/>
            <person name="Amedeo P."/>
            <person name="Bruno D."/>
            <person name="Vamathevan J."/>
            <person name="Miranda M."/>
            <person name="Anderson I.J."/>
            <person name="Fraser J.A."/>
            <person name="Allen J.E."/>
            <person name="Bosdet I.E."/>
            <person name="Brent M.R."/>
            <person name="Chiu R."/>
            <person name="Doering T.L."/>
            <person name="Donlin M.J."/>
            <person name="D'Souza C.A."/>
            <person name="Fox D.S."/>
            <person name="Grinberg V."/>
            <person name="Fu J."/>
            <person name="Fukushima M."/>
            <person name="Haas B.J."/>
            <person name="Huang J.C."/>
            <person name="Janbon G."/>
            <person name="Jones S.J."/>
            <person name="Koo H.L."/>
            <person name="Krzywinski M.I."/>
            <person name="Kwon-Chung J.K."/>
            <person name="Lengeler K.B."/>
            <person name="Maiti R."/>
            <person name="Marra M.A."/>
            <person name="Marra R.E."/>
            <person name="Mathewson C.A."/>
            <person name="Mitchell T.G."/>
            <person name="Pertea M."/>
            <person name="Riggs F.R."/>
            <person name="Salzberg S.L."/>
            <person name="Schein J.E."/>
            <person name="Shvartsbeyn A."/>
            <person name="Shin H."/>
            <person name="Shumway M."/>
            <person name="Specht C.A."/>
            <person name="Suh B.B."/>
            <person name="Tenney A."/>
            <person name="Utterback T.R."/>
            <person name="Wickes B.L."/>
            <person name="Wortman J.R."/>
            <person name="Wye N.H."/>
            <person name="Kronstad J.W."/>
            <person name="Lodge J.K."/>
            <person name="Heitman J."/>
            <person name="Davis R.W."/>
            <person name="Fraser C.M."/>
            <person name="Hyman R.W."/>
        </authorList>
    </citation>
    <scope>NUCLEOTIDE SEQUENCE [LARGE SCALE GENOMIC DNA]</scope>
    <source>
        <strain evidence="9">JEC21 / ATCC MYA-565</strain>
    </source>
</reference>
<keyword evidence="9" id="KW-1185">Reference proteome</keyword>
<dbReference type="Pfam" id="PF00642">
    <property type="entry name" value="zf-CCCH"/>
    <property type="match status" value="3"/>
</dbReference>
<dbReference type="Proteomes" id="UP000002149">
    <property type="component" value="Chromosome 8"/>
</dbReference>
<dbReference type="InterPro" id="IPR045877">
    <property type="entry name" value="ZFP36-like"/>
</dbReference>
<name>Q5KCP1_CRYD1</name>
<evidence type="ECO:0000313" key="8">
    <source>
        <dbReference type="EMBL" id="AAW45042.2"/>
    </source>
</evidence>
<dbReference type="PROSITE" id="PS50103">
    <property type="entry name" value="ZF_C3H1"/>
    <property type="match status" value="4"/>
</dbReference>
<dbReference type="InterPro" id="IPR036855">
    <property type="entry name" value="Znf_CCCH_sf"/>
</dbReference>
<dbReference type="STRING" id="214684.Q5KCP1"/>
<dbReference type="InterPro" id="IPR000571">
    <property type="entry name" value="Znf_CCCH"/>
</dbReference>
<feature type="region of interest" description="Disordered" evidence="6">
    <location>
        <begin position="444"/>
        <end position="467"/>
    </location>
</feature>
<dbReference type="PANTHER" id="PTHR12547">
    <property type="entry name" value="CCCH ZINC FINGER/TIS11-RELATED"/>
    <property type="match status" value="1"/>
</dbReference>
<sequence length="943" mass="101536">MPTNSTSPLSVSRPATTNPDVHVSSPTRPSFMSHRRGLQSSDSARDKDPMENLEGVHVRGHHQKRVSISSLADPVVNHSRRVSFSSEAIGDGQKSPIYQIPQRLGRGSLSISPETEVSDKNSIAKPRAKPRPLSFQGSPAASLLSPSSQSKFSITAAGKGLTISPSLARNPSSGFKSIWSASATLPDNTYSGWNSPVNSPKTVGSDSGTIGSAALVAKKRGLSIAIVKDNGGVIPVTPSLGSAGFKSQGTALEGAEMKMICASKNDREIVHATAASGLITGKLDSAKSSGSKKEIILCKFYHTTGLTCTSRPCRFVHALSSAKSPLPTDDISQYAMLSPTRPIDPTSGTFAFAQQQINQVPKQLKVDSGGIDQDDVEMGERVVLKDQNGQEVTGQVFLMSGGGKGAGGKGRNKYKTVPCKDFAEGHCPYGDYCSFLHDEKTRNVLPTDDKSSRTKDHKPSKAGHKDCLVPSIRVGPDVIHKSRSSGLSAFGTRFSQIAVQVDRSRETVAAPTPRRAVFPASSATLKAHTPPVPTSEPASVPMAVVTSAPPKSNAWSKGPPAPIKKIRSLKKVTIADMGHKRDLNVSLDAPLKTPTSAGPLAVPLSAMSLWTESDPATPFDPMTHRKRMLEIEEQAKKNGHSKVMPKSSLVNLAFDSSPAPSQVFTPSESFLPFMAPTYPWGMPMSPVSVGAYQDPSIPDIEGGLGVIWTPTGWAVQDVAMKHALRSTEMKQKFENAKGRKPMSYYRTRPCKFFAEGHCPHGEECTFLHIIPASSPEPLSSSDSDSADYKPKGQGNRRLKTLPCKFFNSAAGCINGDDCAFLHTRIVPESAPLVARPRPWRTKPCRHYQLGRCMLGDACHFAHVDDPTWIASGRKTGIMTPVKVENALEQLTAEKVEMTIKRIREMSKERKEDDEEDDEEDDIQIVTYSTLSPSTSSYGSSYAV</sequence>
<feature type="domain" description="C3H1-type" evidence="7">
    <location>
        <begin position="797"/>
        <end position="825"/>
    </location>
</feature>
<dbReference type="SUPFAM" id="SSF90229">
    <property type="entry name" value="CCCH zinc finger"/>
    <property type="match status" value="4"/>
</dbReference>
<protein>
    <submittedName>
        <fullName evidence="8">Expressed protein</fullName>
    </submittedName>
</protein>
<evidence type="ECO:0000259" key="7">
    <source>
        <dbReference type="PROSITE" id="PS50103"/>
    </source>
</evidence>
<feature type="zinc finger region" description="C3H1-type" evidence="5">
    <location>
        <begin position="413"/>
        <end position="440"/>
    </location>
</feature>
<evidence type="ECO:0000256" key="2">
    <source>
        <dbReference type="ARBA" id="ARBA00022737"/>
    </source>
</evidence>
<dbReference type="InParanoid" id="Q5KCP1"/>
<dbReference type="RefSeq" id="XP_024513342.1">
    <property type="nucleotide sequence ID" value="XM_024657669.1"/>
</dbReference>
<dbReference type="AlphaFoldDB" id="Q5KCP1"/>
<dbReference type="KEGG" id="cne:CNH01750"/>
<dbReference type="EMBL" id="AE017348">
    <property type="protein sequence ID" value="AAW45042.2"/>
    <property type="molecule type" value="Genomic_DNA"/>
</dbReference>
<feature type="compositionally biased region" description="Low complexity" evidence="6">
    <location>
        <begin position="926"/>
        <end position="943"/>
    </location>
</feature>
<keyword evidence="2" id="KW-0677">Repeat</keyword>
<dbReference type="GO" id="GO:0003729">
    <property type="term" value="F:mRNA binding"/>
    <property type="evidence" value="ECO:0007669"/>
    <property type="project" value="InterPro"/>
</dbReference>
<dbReference type="PANTHER" id="PTHR12547:SF18">
    <property type="entry name" value="PROTEIN TIS11"/>
    <property type="match status" value="1"/>
</dbReference>
<dbReference type="Pfam" id="PF14608">
    <property type="entry name" value="zf-CCCH_2"/>
    <property type="match status" value="1"/>
</dbReference>
<evidence type="ECO:0000256" key="3">
    <source>
        <dbReference type="ARBA" id="ARBA00022771"/>
    </source>
</evidence>
<proteinExistence type="predicted"/>
<feature type="zinc finger region" description="C3H1-type" evidence="5">
    <location>
        <begin position="838"/>
        <end position="865"/>
    </location>
</feature>
<keyword evidence="4 5" id="KW-0862">Zinc</keyword>
<feature type="zinc finger region" description="C3H1-type" evidence="5">
    <location>
        <begin position="744"/>
        <end position="771"/>
    </location>
</feature>
<evidence type="ECO:0000256" key="6">
    <source>
        <dbReference type="SAM" id="MobiDB-lite"/>
    </source>
</evidence>
<dbReference type="Gene3D" id="4.10.1000.10">
    <property type="entry name" value="Zinc finger, CCCH-type"/>
    <property type="match status" value="3"/>
</dbReference>
<feature type="domain" description="C3H1-type" evidence="7">
    <location>
        <begin position="413"/>
        <end position="440"/>
    </location>
</feature>
<keyword evidence="3 5" id="KW-0863">Zinc-finger</keyword>
<gene>
    <name evidence="8" type="ordered locus">CNH01750</name>
</gene>
<feature type="compositionally biased region" description="Polar residues" evidence="6">
    <location>
        <begin position="1"/>
        <end position="30"/>
    </location>
</feature>
<dbReference type="GO" id="GO:0008270">
    <property type="term" value="F:zinc ion binding"/>
    <property type="evidence" value="ECO:0007669"/>
    <property type="project" value="UniProtKB-KW"/>
</dbReference>
<dbReference type="SMART" id="SM00356">
    <property type="entry name" value="ZnF_C3H1"/>
    <property type="match status" value="5"/>
</dbReference>
<evidence type="ECO:0000256" key="4">
    <source>
        <dbReference type="ARBA" id="ARBA00022833"/>
    </source>
</evidence>
<feature type="domain" description="C3H1-type" evidence="7">
    <location>
        <begin position="838"/>
        <end position="865"/>
    </location>
</feature>
<accession>Q5KCP1</accession>
<dbReference type="eggNOG" id="KOG1040">
    <property type="taxonomic scope" value="Eukaryota"/>
</dbReference>
<feature type="region of interest" description="Disordered" evidence="6">
    <location>
        <begin position="107"/>
        <end position="146"/>
    </location>
</feature>